<protein>
    <submittedName>
        <fullName evidence="1">Uncharacterized protein</fullName>
    </submittedName>
</protein>
<dbReference type="EnsemblPlants" id="EMT20086">
    <property type="protein sequence ID" value="EMT20086"/>
    <property type="gene ID" value="F775_04415"/>
</dbReference>
<evidence type="ECO:0000313" key="1">
    <source>
        <dbReference type="EnsemblPlants" id="EMT20086"/>
    </source>
</evidence>
<reference evidence="1" key="1">
    <citation type="submission" date="2015-06" db="UniProtKB">
        <authorList>
            <consortium name="EnsemblPlants"/>
        </authorList>
    </citation>
    <scope>IDENTIFICATION</scope>
</reference>
<name>R7WC62_AEGTA</name>
<organism evidence="1">
    <name type="scientific">Aegilops tauschii</name>
    <name type="common">Tausch's goatgrass</name>
    <name type="synonym">Aegilops squarrosa</name>
    <dbReference type="NCBI Taxonomy" id="37682"/>
    <lineage>
        <taxon>Eukaryota</taxon>
        <taxon>Viridiplantae</taxon>
        <taxon>Streptophyta</taxon>
        <taxon>Embryophyta</taxon>
        <taxon>Tracheophyta</taxon>
        <taxon>Spermatophyta</taxon>
        <taxon>Magnoliopsida</taxon>
        <taxon>Liliopsida</taxon>
        <taxon>Poales</taxon>
        <taxon>Poaceae</taxon>
        <taxon>BOP clade</taxon>
        <taxon>Pooideae</taxon>
        <taxon>Triticodae</taxon>
        <taxon>Triticeae</taxon>
        <taxon>Triticinae</taxon>
        <taxon>Aegilops</taxon>
    </lineage>
</organism>
<dbReference type="AlphaFoldDB" id="R7WC62"/>
<proteinExistence type="predicted"/>
<accession>R7WC62</accession>
<sequence length="134" mass="14455">MEALSSLIIEETHLRSLGATSVQTLQTIILAFPQRTCTSKATPSSDVSSYRKKAGYNIDGYFQLHQEQLVAFCVRRVLDQQGHAPQASSRYMGSSAIVATEPQARSASASALSQSAGAAIQLWVLDARASFHVI</sequence>